<feature type="region of interest" description="Disordered" evidence="1">
    <location>
        <begin position="38"/>
        <end position="65"/>
    </location>
</feature>
<protein>
    <submittedName>
        <fullName evidence="2">Uncharacterized protein</fullName>
    </submittedName>
</protein>
<evidence type="ECO:0000313" key="2">
    <source>
        <dbReference type="EMBL" id="CAD7206303.1"/>
    </source>
</evidence>
<accession>A0A7R8VWL3</accession>
<gene>
    <name evidence="2" type="ORF">TDIB3V08_LOCUS12452</name>
</gene>
<dbReference type="EMBL" id="OA580607">
    <property type="protein sequence ID" value="CAD7206303.1"/>
    <property type="molecule type" value="Genomic_DNA"/>
</dbReference>
<proteinExistence type="predicted"/>
<evidence type="ECO:0000256" key="1">
    <source>
        <dbReference type="SAM" id="MobiDB-lite"/>
    </source>
</evidence>
<reference evidence="2" key="1">
    <citation type="submission" date="2020-11" db="EMBL/GenBank/DDBJ databases">
        <authorList>
            <person name="Tran Van P."/>
        </authorList>
    </citation>
    <scope>NUCLEOTIDE SEQUENCE</scope>
</reference>
<dbReference type="AlphaFoldDB" id="A0A7R8VWL3"/>
<name>A0A7R8VWL3_TIMDO</name>
<organism evidence="2">
    <name type="scientific">Timema douglasi</name>
    <name type="common">Walking stick</name>
    <dbReference type="NCBI Taxonomy" id="61478"/>
    <lineage>
        <taxon>Eukaryota</taxon>
        <taxon>Metazoa</taxon>
        <taxon>Ecdysozoa</taxon>
        <taxon>Arthropoda</taxon>
        <taxon>Hexapoda</taxon>
        <taxon>Insecta</taxon>
        <taxon>Pterygota</taxon>
        <taxon>Neoptera</taxon>
        <taxon>Polyneoptera</taxon>
        <taxon>Phasmatodea</taxon>
        <taxon>Timematodea</taxon>
        <taxon>Timematoidea</taxon>
        <taxon>Timematidae</taxon>
        <taxon>Timema</taxon>
    </lineage>
</organism>
<sequence length="65" mass="7189">MFMFRASLDLKLIFLDASSIKKALLTLKTLPVAPLRGWETQSDKSHGGNQSKYTPLTLKGSNLIP</sequence>